<keyword evidence="9" id="KW-1185">Reference proteome</keyword>
<comment type="caution">
    <text evidence="8">The sequence shown here is derived from an EMBL/GenBank/DDBJ whole genome shotgun (WGS) entry which is preliminary data.</text>
</comment>
<keyword evidence="3 6" id="KW-1133">Transmembrane helix</keyword>
<dbReference type="NCBIfam" id="TIGR03794">
    <property type="entry name" value="NHLM_micro_HlyD"/>
    <property type="match status" value="1"/>
</dbReference>
<reference evidence="8 9" key="1">
    <citation type="submission" date="2024-03" db="EMBL/GenBank/DDBJ databases">
        <title>High-quality draft genome sequencing of Tistrella sp. BH-R2-4.</title>
        <authorList>
            <person name="Dong C."/>
        </authorList>
    </citation>
    <scope>NUCLEOTIDE SEQUENCE [LARGE SCALE GENOMIC DNA]</scope>
    <source>
        <strain evidence="8 9">BH-R2-4</strain>
    </source>
</reference>
<accession>A0ABU9YNB9</accession>
<protein>
    <submittedName>
        <fullName evidence="8">NHLP bacteriocin system secretion protein</fullName>
    </submittedName>
</protein>
<evidence type="ECO:0000256" key="2">
    <source>
        <dbReference type="ARBA" id="ARBA00022692"/>
    </source>
</evidence>
<evidence type="ECO:0000313" key="8">
    <source>
        <dbReference type="EMBL" id="MEN2990307.1"/>
    </source>
</evidence>
<feature type="coiled-coil region" evidence="5">
    <location>
        <begin position="206"/>
        <end position="249"/>
    </location>
</feature>
<evidence type="ECO:0000256" key="6">
    <source>
        <dbReference type="SAM" id="Phobius"/>
    </source>
</evidence>
<dbReference type="EMBL" id="JBBKTW010000007">
    <property type="protein sequence ID" value="MEN2990307.1"/>
    <property type="molecule type" value="Genomic_DNA"/>
</dbReference>
<dbReference type="InterPro" id="IPR050739">
    <property type="entry name" value="MFP"/>
</dbReference>
<dbReference type="PANTHER" id="PTHR30386:SF26">
    <property type="entry name" value="TRANSPORT PROTEIN COMB"/>
    <property type="match status" value="1"/>
</dbReference>
<name>A0ABU9YNB9_9PROT</name>
<evidence type="ECO:0000256" key="5">
    <source>
        <dbReference type="SAM" id="Coils"/>
    </source>
</evidence>
<evidence type="ECO:0000256" key="1">
    <source>
        <dbReference type="ARBA" id="ARBA00004167"/>
    </source>
</evidence>
<comment type="subcellular location">
    <subcellularLocation>
        <location evidence="1">Membrane</location>
        <topology evidence="1">Single-pass membrane protein</topology>
    </subcellularLocation>
</comment>
<dbReference type="Pfam" id="PF25973">
    <property type="entry name" value="BSH_CzcB"/>
    <property type="match status" value="1"/>
</dbReference>
<dbReference type="RefSeq" id="WP_345937992.1">
    <property type="nucleotide sequence ID" value="NZ_JBBKTW010000007.1"/>
</dbReference>
<dbReference type="PANTHER" id="PTHR30386">
    <property type="entry name" value="MEMBRANE FUSION SUBUNIT OF EMRAB-TOLC MULTIDRUG EFFLUX PUMP"/>
    <property type="match status" value="1"/>
</dbReference>
<dbReference type="InterPro" id="IPR058647">
    <property type="entry name" value="BSH_CzcB-like"/>
</dbReference>
<feature type="domain" description="CzcB-like barrel-sandwich hybrid" evidence="7">
    <location>
        <begin position="70"/>
        <end position="276"/>
    </location>
</feature>
<evidence type="ECO:0000256" key="4">
    <source>
        <dbReference type="ARBA" id="ARBA00023136"/>
    </source>
</evidence>
<gene>
    <name evidence="8" type="ORF">WG926_18490</name>
</gene>
<evidence type="ECO:0000259" key="7">
    <source>
        <dbReference type="Pfam" id="PF25973"/>
    </source>
</evidence>
<dbReference type="InterPro" id="IPR022275">
    <property type="entry name" value="NHPM_bacteriocin_SS_HylD"/>
</dbReference>
<keyword evidence="5" id="KW-0175">Coiled coil</keyword>
<dbReference type="Gene3D" id="2.40.50.100">
    <property type="match status" value="1"/>
</dbReference>
<keyword evidence="2 6" id="KW-0812">Transmembrane</keyword>
<feature type="transmembrane region" description="Helical" evidence="6">
    <location>
        <begin position="30"/>
        <end position="50"/>
    </location>
</feature>
<dbReference type="Proteomes" id="UP001413721">
    <property type="component" value="Unassembled WGS sequence"/>
</dbReference>
<keyword evidence="4 6" id="KW-0472">Membrane</keyword>
<evidence type="ECO:0000256" key="3">
    <source>
        <dbReference type="ARBA" id="ARBA00022989"/>
    </source>
</evidence>
<sequence>MTELFRPAAIESFVTSSQYRDALRVMRPRLWASGLFLVALILGGLVWSVLFHVPISVGGQGILLAPGGMIDVVADAGGQVRALDASPGSTVRSGAVVARIAQPDLDLKLTIARAEMDDAIRFRDDLARFQDRDGANRAGLRIAREASLAARIQALELRRVSLLDQQASLRRLLKTGTVTRDRLLQVDQEVLGVDSRIADARDERVAMAAEAALQETEREKARLEADRRVAEAEREASGLARQLERTSSVRSPFDGRVVEAKVNVGQMVQPGTAMVTLERDMEDAGPLPYVTAYVTAADGKKIRPGMPVEISPTTTRREEHGFLRGHVLHVSDVPASSAGMLKTLQNDRLVQTFQDGMGAPFEVMVAIDPDPARPDQPLWSSPRDHPPRIEAGMLAELRFTVRSGPLIALAIPALQYTGPDRPADAAAR</sequence>
<evidence type="ECO:0000313" key="9">
    <source>
        <dbReference type="Proteomes" id="UP001413721"/>
    </source>
</evidence>
<proteinExistence type="predicted"/>
<organism evidence="8 9">
    <name type="scientific">Tistrella arctica</name>
    <dbReference type="NCBI Taxonomy" id="3133430"/>
    <lineage>
        <taxon>Bacteria</taxon>
        <taxon>Pseudomonadati</taxon>
        <taxon>Pseudomonadota</taxon>
        <taxon>Alphaproteobacteria</taxon>
        <taxon>Geminicoccales</taxon>
        <taxon>Geminicoccaceae</taxon>
        <taxon>Tistrella</taxon>
    </lineage>
</organism>